<dbReference type="Gene3D" id="3.60.21.70">
    <property type="entry name" value="PhoD-like phosphatase"/>
    <property type="match status" value="1"/>
</dbReference>
<dbReference type="PANTHER" id="PTHR43606:SF2">
    <property type="entry name" value="ALKALINE PHOSPHATASE FAMILY PROTEIN (AFU_ORTHOLOGUE AFUA_5G03860)"/>
    <property type="match status" value="1"/>
</dbReference>
<name>A0ABU7K424_9ACTN</name>
<dbReference type="InterPro" id="IPR018946">
    <property type="entry name" value="PhoD-like_MPP"/>
</dbReference>
<evidence type="ECO:0000313" key="5">
    <source>
        <dbReference type="Proteomes" id="UP001356095"/>
    </source>
</evidence>
<reference evidence="4 5" key="1">
    <citation type="submission" date="2023-08" db="EMBL/GenBank/DDBJ databases">
        <authorList>
            <person name="Girao M."/>
            <person name="Carvalho M.F."/>
        </authorList>
    </citation>
    <scope>NUCLEOTIDE SEQUENCE [LARGE SCALE GENOMIC DNA]</scope>
    <source>
        <strain evidence="4 5">CT-R113</strain>
    </source>
</reference>
<dbReference type="EMBL" id="JAUZMY010000005">
    <property type="protein sequence ID" value="MEE2036939.1"/>
    <property type="molecule type" value="Genomic_DNA"/>
</dbReference>
<dbReference type="SUPFAM" id="SSF56300">
    <property type="entry name" value="Metallo-dependent phosphatases"/>
    <property type="match status" value="1"/>
</dbReference>
<dbReference type="PROSITE" id="PS51318">
    <property type="entry name" value="TAT"/>
    <property type="match status" value="1"/>
</dbReference>
<feature type="region of interest" description="Disordered" evidence="1">
    <location>
        <begin position="22"/>
        <end position="45"/>
    </location>
</feature>
<feature type="domain" description="PhoD-like phosphatase metallophosphatase" evidence="2">
    <location>
        <begin position="200"/>
        <end position="524"/>
    </location>
</feature>
<dbReference type="CDD" id="cd07389">
    <property type="entry name" value="MPP_PhoD"/>
    <property type="match status" value="1"/>
</dbReference>
<evidence type="ECO:0000256" key="1">
    <source>
        <dbReference type="SAM" id="MobiDB-lite"/>
    </source>
</evidence>
<dbReference type="InterPro" id="IPR038607">
    <property type="entry name" value="PhoD-like_sf"/>
</dbReference>
<evidence type="ECO:0000313" key="4">
    <source>
        <dbReference type="EMBL" id="MEE2036939.1"/>
    </source>
</evidence>
<dbReference type="InterPro" id="IPR052900">
    <property type="entry name" value="Phospholipid_Metab_Enz"/>
</dbReference>
<accession>A0ABU7K424</accession>
<sequence>MPVIPCTTTPAPTPALVTTVTPPTAQPGPRALAAGSPSPAGETARTTRRQLLVGGAATLGAVALSSSWAPAALADTASRSGRVVAPFTLGVASGEPRHNGVVLWTRLAPDPLAENGLGGMPDRRTEVEWQVSRDENFGRITSSGIIETGPRGAHAVHVEVQGLRPGTPYYYRFRHGTEISPVGRTKTTPAPGARADRFAFAFASCQSYTHGHYTAQAHLAQEDLDLVVFLGDYIYETGEAGSAGRPHLPAREVQTLADYRVRHAQYKTDGGLQAAHAAFPWAVVFDDHELENNWADGTPYGGEPSEGFLQRRADALKAYYEHMPLRRSQLPAGPDMHLYRRLTFGDLVDVHLLDTRQYRDVQVTDSERGDPSRTLLGADQKRWLLDGLSSSRARWNVLAQQVFFSQRDFADGAATLFSDDAWDNYQVERDSVRDALARVRNPVVLTGDVHAGYVCDVKADFDDPGSATVATELVGTSFTSGGDGAEQNPGDAVQLSENPHIRFINRRRGYVRNVVTPTEWTADYRTVDYVSTPGAPLKDRARFVIGDGVPGVRPQA</sequence>
<dbReference type="Pfam" id="PF09423">
    <property type="entry name" value="PhoD"/>
    <property type="match status" value="1"/>
</dbReference>
<dbReference type="Gene3D" id="2.60.40.380">
    <property type="entry name" value="Purple acid phosphatase-like, N-terminal"/>
    <property type="match status" value="1"/>
</dbReference>
<organism evidence="4 5">
    <name type="scientific">Nocardiopsis codii</name>
    <dbReference type="NCBI Taxonomy" id="3065942"/>
    <lineage>
        <taxon>Bacteria</taxon>
        <taxon>Bacillati</taxon>
        <taxon>Actinomycetota</taxon>
        <taxon>Actinomycetes</taxon>
        <taxon>Streptosporangiales</taxon>
        <taxon>Nocardiopsidaceae</taxon>
        <taxon>Nocardiopsis</taxon>
    </lineage>
</organism>
<dbReference type="InterPro" id="IPR006311">
    <property type="entry name" value="TAT_signal"/>
</dbReference>
<dbReference type="Proteomes" id="UP001356095">
    <property type="component" value="Unassembled WGS sequence"/>
</dbReference>
<dbReference type="InterPro" id="IPR032093">
    <property type="entry name" value="PhoD_N"/>
</dbReference>
<feature type="domain" description="Phospholipase D N-terminal" evidence="3">
    <location>
        <begin position="89"/>
        <end position="187"/>
    </location>
</feature>
<keyword evidence="5" id="KW-1185">Reference proteome</keyword>
<proteinExistence type="predicted"/>
<comment type="caution">
    <text evidence="4">The sequence shown here is derived from an EMBL/GenBank/DDBJ whole genome shotgun (WGS) entry which is preliminary data.</text>
</comment>
<gene>
    <name evidence="4" type="ORF">Q8791_06865</name>
</gene>
<protein>
    <submittedName>
        <fullName evidence="4">Alkaline phosphatase D family protein</fullName>
    </submittedName>
</protein>
<evidence type="ECO:0000259" key="3">
    <source>
        <dbReference type="Pfam" id="PF16655"/>
    </source>
</evidence>
<dbReference type="InterPro" id="IPR029052">
    <property type="entry name" value="Metallo-depent_PP-like"/>
</dbReference>
<dbReference type="PANTHER" id="PTHR43606">
    <property type="entry name" value="PHOSPHATASE, PUTATIVE (AFU_ORTHOLOGUE AFUA_6G08710)-RELATED"/>
    <property type="match status" value="1"/>
</dbReference>
<evidence type="ECO:0000259" key="2">
    <source>
        <dbReference type="Pfam" id="PF09423"/>
    </source>
</evidence>
<dbReference type="RefSeq" id="WP_330090741.1">
    <property type="nucleotide sequence ID" value="NZ_JAUZMY010000005.1"/>
</dbReference>
<dbReference type="Pfam" id="PF16655">
    <property type="entry name" value="PhoD_N"/>
    <property type="match status" value="1"/>
</dbReference>